<accession>A0ACB0ZGU6</accession>
<organism evidence="1 2">
    <name type="scientific">Meloidogyne enterolobii</name>
    <name type="common">Root-knot nematode worm</name>
    <name type="synonym">Meloidogyne mayaguensis</name>
    <dbReference type="NCBI Taxonomy" id="390850"/>
    <lineage>
        <taxon>Eukaryota</taxon>
        <taxon>Metazoa</taxon>
        <taxon>Ecdysozoa</taxon>
        <taxon>Nematoda</taxon>
        <taxon>Chromadorea</taxon>
        <taxon>Rhabditida</taxon>
        <taxon>Tylenchina</taxon>
        <taxon>Tylenchomorpha</taxon>
        <taxon>Tylenchoidea</taxon>
        <taxon>Meloidogynidae</taxon>
        <taxon>Meloidogyninae</taxon>
        <taxon>Meloidogyne</taxon>
    </lineage>
</organism>
<reference evidence="1" key="1">
    <citation type="submission" date="2023-11" db="EMBL/GenBank/DDBJ databases">
        <authorList>
            <person name="Poullet M."/>
        </authorList>
    </citation>
    <scope>NUCLEOTIDE SEQUENCE</scope>
    <source>
        <strain evidence="1">E1834</strain>
    </source>
</reference>
<evidence type="ECO:0000313" key="1">
    <source>
        <dbReference type="EMBL" id="CAK5078140.1"/>
    </source>
</evidence>
<name>A0ACB0ZGU6_MELEN</name>
<sequence>MGESPRGIPFKVEQSKNNRNVAKYRSGASLSVLNDKRALYKMRDEGNEKTEGSVEVGARMVE</sequence>
<proteinExistence type="predicted"/>
<protein>
    <submittedName>
        <fullName evidence="1">Uncharacterized protein</fullName>
    </submittedName>
</protein>
<gene>
    <name evidence="1" type="ORF">MENTE1834_LOCUS25182</name>
</gene>
<keyword evidence="2" id="KW-1185">Reference proteome</keyword>
<dbReference type="Proteomes" id="UP001497535">
    <property type="component" value="Unassembled WGS sequence"/>
</dbReference>
<evidence type="ECO:0000313" key="2">
    <source>
        <dbReference type="Proteomes" id="UP001497535"/>
    </source>
</evidence>
<comment type="caution">
    <text evidence="1">The sequence shown here is derived from an EMBL/GenBank/DDBJ whole genome shotgun (WGS) entry which is preliminary data.</text>
</comment>
<dbReference type="EMBL" id="CAVMJV010000035">
    <property type="protein sequence ID" value="CAK5078140.1"/>
    <property type="molecule type" value="Genomic_DNA"/>
</dbReference>